<protein>
    <submittedName>
        <fullName evidence="2">Helix-turn-helix domain containing protein</fullName>
    </submittedName>
</protein>
<sequence length="65" mass="7901">MTQVEILCEHFRFKRTITPLEARTLYRIESLSRRICDLKELGLKFKKRRLLDLTGRRYVVYERAA</sequence>
<name>A0A6J5NUM9_9CAUD</name>
<dbReference type="InterPro" id="IPR055245">
    <property type="entry name" value="HTH_proteobacteria"/>
</dbReference>
<dbReference type="Pfam" id="PF14090">
    <property type="entry name" value="HTH_39"/>
    <property type="match status" value="1"/>
</dbReference>
<proteinExistence type="predicted"/>
<gene>
    <name evidence="2" type="ORF">UFOVP730_39</name>
</gene>
<evidence type="ECO:0000313" key="2">
    <source>
        <dbReference type="EMBL" id="CAB4161286.1"/>
    </source>
</evidence>
<organism evidence="2">
    <name type="scientific">uncultured Caudovirales phage</name>
    <dbReference type="NCBI Taxonomy" id="2100421"/>
    <lineage>
        <taxon>Viruses</taxon>
        <taxon>Duplodnaviria</taxon>
        <taxon>Heunggongvirae</taxon>
        <taxon>Uroviricota</taxon>
        <taxon>Caudoviricetes</taxon>
        <taxon>Peduoviridae</taxon>
        <taxon>Maltschvirus</taxon>
        <taxon>Maltschvirus maltsch</taxon>
    </lineage>
</organism>
<accession>A0A6J5NUM9</accession>
<evidence type="ECO:0000259" key="1">
    <source>
        <dbReference type="Pfam" id="PF14090"/>
    </source>
</evidence>
<reference evidence="2" key="1">
    <citation type="submission" date="2020-04" db="EMBL/GenBank/DDBJ databases">
        <authorList>
            <person name="Chiriac C."/>
            <person name="Salcher M."/>
            <person name="Ghai R."/>
            <person name="Kavagutti S V."/>
        </authorList>
    </citation>
    <scope>NUCLEOTIDE SEQUENCE</scope>
</reference>
<feature type="domain" description="Winged helix-turn-helix" evidence="1">
    <location>
        <begin position="2"/>
        <end position="49"/>
    </location>
</feature>
<dbReference type="EMBL" id="LR796716">
    <property type="protein sequence ID" value="CAB4161286.1"/>
    <property type="molecule type" value="Genomic_DNA"/>
</dbReference>